<dbReference type="PANTHER" id="PTHR33777:SF1">
    <property type="entry name" value="UPF0045 PROTEIN ECM15"/>
    <property type="match status" value="1"/>
</dbReference>
<dbReference type="GO" id="GO:0005829">
    <property type="term" value="C:cytosol"/>
    <property type="evidence" value="ECO:0007669"/>
    <property type="project" value="TreeGrafter"/>
</dbReference>
<gene>
    <name evidence="3" type="ORF">ENJ03_04635</name>
</gene>
<feature type="domain" description="Thiamine-binding protein" evidence="2">
    <location>
        <begin position="1"/>
        <end position="39"/>
    </location>
</feature>
<dbReference type="Proteomes" id="UP000886268">
    <property type="component" value="Unassembled WGS sequence"/>
</dbReference>
<dbReference type="PANTHER" id="PTHR33777">
    <property type="entry name" value="UPF0045 PROTEIN ECM15"/>
    <property type="match status" value="1"/>
</dbReference>
<dbReference type="SUPFAM" id="SSF89957">
    <property type="entry name" value="MTH1187/YkoF-like"/>
    <property type="match status" value="1"/>
</dbReference>
<feature type="non-terminal residue" evidence="3">
    <location>
        <position position="1"/>
    </location>
</feature>
<dbReference type="InterPro" id="IPR029756">
    <property type="entry name" value="MTH1187/YkoF-like"/>
</dbReference>
<reference evidence="3" key="1">
    <citation type="journal article" date="2020" name="mSystems">
        <title>Genome- and Community-Level Interaction Insights into Carbon Utilization and Element Cycling Functions of Hydrothermarchaeota in Hydrothermal Sediment.</title>
        <authorList>
            <person name="Zhou Z."/>
            <person name="Liu Y."/>
            <person name="Xu W."/>
            <person name="Pan J."/>
            <person name="Luo Z.H."/>
            <person name="Li M."/>
        </authorList>
    </citation>
    <scope>NUCLEOTIDE SEQUENCE [LARGE SCALE GENOMIC DNA]</scope>
    <source>
        <strain evidence="3">HyVt-45</strain>
    </source>
</reference>
<comment type="caution">
    <text evidence="3">The sequence shown here is derived from an EMBL/GenBank/DDBJ whole genome shotgun (WGS) entry which is preliminary data.</text>
</comment>
<protein>
    <submittedName>
        <fullName evidence="3">Thiamine-binding protein</fullName>
    </submittedName>
</protein>
<dbReference type="Gene3D" id="3.30.70.930">
    <property type="match status" value="1"/>
</dbReference>
<accession>A0A7V1I4Y9</accession>
<dbReference type="InterPro" id="IPR051614">
    <property type="entry name" value="UPF0045_domain"/>
</dbReference>
<dbReference type="InterPro" id="IPR002767">
    <property type="entry name" value="Thiamine_BP"/>
</dbReference>
<evidence type="ECO:0000256" key="1">
    <source>
        <dbReference type="ARBA" id="ARBA00010272"/>
    </source>
</evidence>
<comment type="similarity">
    <text evidence="1">Belongs to the UPF0045 family.</text>
</comment>
<name>A0A7V1I4Y9_DESA2</name>
<organism evidence="3">
    <name type="scientific">Desulfofervidus auxilii</name>
    <dbReference type="NCBI Taxonomy" id="1621989"/>
    <lineage>
        <taxon>Bacteria</taxon>
        <taxon>Pseudomonadati</taxon>
        <taxon>Thermodesulfobacteriota</taxon>
        <taxon>Candidatus Desulfofervidia</taxon>
        <taxon>Candidatus Desulfofervidales</taxon>
        <taxon>Candidatus Desulfofervidaceae</taxon>
        <taxon>Candidatus Desulfofervidus</taxon>
    </lineage>
</organism>
<sequence length="42" mass="4983">RQMHEACFKKDVQRVVTTIKIDDRRDKPATIENKVQSVKEKL</sequence>
<dbReference type="Pfam" id="PF01910">
    <property type="entry name" value="Thiamine_BP"/>
    <property type="match status" value="1"/>
</dbReference>
<dbReference type="AlphaFoldDB" id="A0A7V1I4Y9"/>
<evidence type="ECO:0000259" key="2">
    <source>
        <dbReference type="Pfam" id="PF01910"/>
    </source>
</evidence>
<evidence type="ECO:0000313" key="3">
    <source>
        <dbReference type="EMBL" id="HEB74487.1"/>
    </source>
</evidence>
<proteinExistence type="inferred from homology"/>
<dbReference type="EMBL" id="DRKW01000272">
    <property type="protein sequence ID" value="HEB74487.1"/>
    <property type="molecule type" value="Genomic_DNA"/>
</dbReference>